<dbReference type="KEGG" id="ahm:TL08_22440"/>
<name>A0AAC9HVF9_9PSEU</name>
<proteinExistence type="predicted"/>
<sequence>MYNVTLHAGWSGYPVWFKTPDDPMHQHPVDEAAELLMLGDDLARDLAAWDDEYQDILDPIDARESAFPTPEAKKAWIQRGKELAARLKQESTMVKSVVYRADGTIPEGTCVF</sequence>
<organism evidence="1 2">
    <name type="scientific">Actinoalloteichus hymeniacidonis</name>
    <dbReference type="NCBI Taxonomy" id="340345"/>
    <lineage>
        <taxon>Bacteria</taxon>
        <taxon>Bacillati</taxon>
        <taxon>Actinomycetota</taxon>
        <taxon>Actinomycetes</taxon>
        <taxon>Pseudonocardiales</taxon>
        <taxon>Pseudonocardiaceae</taxon>
        <taxon>Actinoalloteichus</taxon>
    </lineage>
</organism>
<dbReference type="EMBL" id="CP014859">
    <property type="protein sequence ID" value="AOS65270.1"/>
    <property type="molecule type" value="Genomic_DNA"/>
</dbReference>
<gene>
    <name evidence="1" type="ORF">TL08_22440</name>
</gene>
<reference evidence="2" key="1">
    <citation type="submission" date="2016-03" db="EMBL/GenBank/DDBJ databases">
        <title>Complete genome sequence of the type strain Actinoalloteichus hymeniacidonis DSM 45092.</title>
        <authorList>
            <person name="Schaffert L."/>
            <person name="Albersmeier A."/>
            <person name="Winkler A."/>
            <person name="Kalinowski J."/>
            <person name="Zotchev S."/>
            <person name="Ruckert C."/>
        </authorList>
    </citation>
    <scope>NUCLEOTIDE SEQUENCE [LARGE SCALE GENOMIC DNA]</scope>
    <source>
        <strain evidence="2">HPA177(T) (DSM 45092(T))</strain>
    </source>
</reference>
<protein>
    <submittedName>
        <fullName evidence="1">Uncharacterized protein</fullName>
    </submittedName>
</protein>
<accession>A0AAC9HVF9</accession>
<evidence type="ECO:0000313" key="1">
    <source>
        <dbReference type="EMBL" id="AOS65270.1"/>
    </source>
</evidence>
<evidence type="ECO:0000313" key="2">
    <source>
        <dbReference type="Proteomes" id="UP000095210"/>
    </source>
</evidence>
<keyword evidence="2" id="KW-1185">Reference proteome</keyword>
<dbReference type="AlphaFoldDB" id="A0AAC9HVF9"/>
<dbReference type="RefSeq" id="WP_069851788.1">
    <property type="nucleotide sequence ID" value="NZ_CP014859.1"/>
</dbReference>
<dbReference type="Proteomes" id="UP000095210">
    <property type="component" value="Chromosome"/>
</dbReference>